<feature type="compositionally biased region" description="Polar residues" evidence="4">
    <location>
        <begin position="189"/>
        <end position="200"/>
    </location>
</feature>
<keyword evidence="2" id="KW-0479">Metal-binding</keyword>
<sequence>MSGHDPDQGPSHGPYHGQDHGQAHAAAPAQTHVQQSAPAPPQPQPQPQAPPPAVTTAAVPGVPHQIPGTIPIPIGFPPEFDPNAMKLTRGTSCVLCQQRKVRCDKRKPCANCVKARVECRVVPPNPPRRRKKRLQEKDLIDRLKKYETLLAENGVSVDPIARDLRVSSHGGVDEVTDLEDDLEGLHTSPDGSQASSSQTGFGAGTHRPDKVPYKWFLFHREFRASEDLMRDSSDEEELDGSAVHRAFDTMYEHQDGFPFIVGANRETSVYHYHPTPVQIFELWQIYINNVNPLLKITHIPTVQGLVLEATRNLDHVPKNVEALLFSIYIMAVLTIDDGQSRKLFGEPKVELLSRYHKAGQQALVNAGFMRTTDMMVLQAYILFLIAIRMFIDPRQIFCYVGIAVRIGQRMGLHRDAQVYGLSPFEVEQRRRLWWTIVGYDRRIGEMTGSTVTALSTIGDCKLPLNINDTDLHADGKDAPTEHAGPTEMLFSLIRAELAMAISTDASKDPRVPIDKDNPIASRPLSMVRMAGPGGQWYTLDGFFAHIEGTYLRYCDQKIPLHFFTLTMTRQALCKMRVVSFLVRLANNDPAAALNEHERDTLFLEATQMIEYDNIVQSAESLRGYKWYTFLHFPFPAYMFLVTEMRQRTTGPLVDRAWDAITENHELRGLMNTLHNPMHLAFGNLFVKAWDARAASQRQQGIVQPAPPWIDRLRERADKASRDGKRPRRDPLPSAPPSDGSPAFVPNLHQAGPMGPTPRQSVDYPQPLHQHQHQQQHQQQQPPPLQQQQQQQQQQPLPRLGAPGEMGMMATPPGENSGLDPAQLIGLPDMNNEFGDMNWGFFMQGYDMNNFAGFPPGFGPFPAGPPDHVEVQGGPPVSMPQAQGGPYR</sequence>
<dbReference type="CDD" id="cd12148">
    <property type="entry name" value="fungal_TF_MHR"/>
    <property type="match status" value="1"/>
</dbReference>
<dbReference type="GO" id="GO:0003677">
    <property type="term" value="F:DNA binding"/>
    <property type="evidence" value="ECO:0007669"/>
    <property type="project" value="InterPro"/>
</dbReference>
<dbReference type="STRING" id="100787.A0A0G4MQT4"/>
<dbReference type="InterPro" id="IPR001138">
    <property type="entry name" value="Zn2Cys6_DnaBD"/>
</dbReference>
<feature type="compositionally biased region" description="Low complexity" evidence="4">
    <location>
        <begin position="764"/>
        <end position="797"/>
    </location>
</feature>
<evidence type="ECO:0000256" key="2">
    <source>
        <dbReference type="ARBA" id="ARBA00022723"/>
    </source>
</evidence>
<dbReference type="SMART" id="SM00066">
    <property type="entry name" value="GAL4"/>
    <property type="match status" value="1"/>
</dbReference>
<evidence type="ECO:0000256" key="1">
    <source>
        <dbReference type="ARBA" id="ARBA00004123"/>
    </source>
</evidence>
<dbReference type="EMBL" id="CVQH01024083">
    <property type="protein sequence ID" value="CRK36455.1"/>
    <property type="molecule type" value="Genomic_DNA"/>
</dbReference>
<dbReference type="AlphaFoldDB" id="A0A0G4MQT4"/>
<proteinExistence type="predicted"/>
<dbReference type="Pfam" id="PF04082">
    <property type="entry name" value="Fungal_trans"/>
    <property type="match status" value="1"/>
</dbReference>
<keyword evidence="7" id="KW-1185">Reference proteome</keyword>
<feature type="region of interest" description="Disordered" evidence="4">
    <location>
        <begin position="716"/>
        <end position="806"/>
    </location>
</feature>
<feature type="region of interest" description="Disordered" evidence="4">
    <location>
        <begin position="1"/>
        <end position="66"/>
    </location>
</feature>
<name>A0A0G4MQT4_VERLO</name>
<feature type="region of interest" description="Disordered" evidence="4">
    <location>
        <begin position="860"/>
        <end position="887"/>
    </location>
</feature>
<dbReference type="PROSITE" id="PS50048">
    <property type="entry name" value="ZN2_CY6_FUNGAL_2"/>
    <property type="match status" value="1"/>
</dbReference>
<feature type="compositionally biased region" description="Low complexity" evidence="4">
    <location>
        <begin position="23"/>
        <end position="37"/>
    </location>
</feature>
<feature type="compositionally biased region" description="Low complexity" evidence="4">
    <location>
        <begin position="54"/>
        <end position="66"/>
    </location>
</feature>
<dbReference type="SMART" id="SM00906">
    <property type="entry name" value="Fungal_trans"/>
    <property type="match status" value="1"/>
</dbReference>
<evidence type="ECO:0000313" key="6">
    <source>
        <dbReference type="EMBL" id="CRK36455.1"/>
    </source>
</evidence>
<dbReference type="InterPro" id="IPR007219">
    <property type="entry name" value="XnlR_reg_dom"/>
</dbReference>
<dbReference type="PANTHER" id="PTHR31001">
    <property type="entry name" value="UNCHARACTERIZED TRANSCRIPTIONAL REGULATORY PROTEIN"/>
    <property type="match status" value="1"/>
</dbReference>
<evidence type="ECO:0000256" key="4">
    <source>
        <dbReference type="SAM" id="MobiDB-lite"/>
    </source>
</evidence>
<dbReference type="InterPro" id="IPR036864">
    <property type="entry name" value="Zn2-C6_fun-type_DNA-bd_sf"/>
</dbReference>
<dbReference type="SUPFAM" id="SSF57701">
    <property type="entry name" value="Zn2/Cys6 DNA-binding domain"/>
    <property type="match status" value="1"/>
</dbReference>
<dbReference type="Gene3D" id="4.10.240.10">
    <property type="entry name" value="Zn(2)-C6 fungal-type DNA-binding domain"/>
    <property type="match status" value="1"/>
</dbReference>
<feature type="region of interest" description="Disordered" evidence="4">
    <location>
        <begin position="182"/>
        <end position="206"/>
    </location>
</feature>
<accession>A0A0G4MQT4</accession>
<keyword evidence="3" id="KW-0539">Nucleus</keyword>
<dbReference type="GO" id="GO:0005634">
    <property type="term" value="C:nucleus"/>
    <property type="evidence" value="ECO:0007669"/>
    <property type="project" value="UniProtKB-SubCell"/>
</dbReference>
<dbReference type="Proteomes" id="UP000044602">
    <property type="component" value="Unassembled WGS sequence"/>
</dbReference>
<dbReference type="GO" id="GO:0008270">
    <property type="term" value="F:zinc ion binding"/>
    <property type="evidence" value="ECO:0007669"/>
    <property type="project" value="InterPro"/>
</dbReference>
<dbReference type="InterPro" id="IPR050613">
    <property type="entry name" value="Sec_Metabolite_Reg"/>
</dbReference>
<comment type="subcellular location">
    <subcellularLocation>
        <location evidence="1">Nucleus</location>
    </subcellularLocation>
</comment>
<evidence type="ECO:0000256" key="3">
    <source>
        <dbReference type="ARBA" id="ARBA00023242"/>
    </source>
</evidence>
<gene>
    <name evidence="6" type="ORF">BN1708_007054</name>
</gene>
<feature type="compositionally biased region" description="Pro residues" evidence="4">
    <location>
        <begin position="38"/>
        <end position="53"/>
    </location>
</feature>
<dbReference type="CDD" id="cd00067">
    <property type="entry name" value="GAL4"/>
    <property type="match status" value="1"/>
</dbReference>
<evidence type="ECO:0000313" key="7">
    <source>
        <dbReference type="Proteomes" id="UP000044602"/>
    </source>
</evidence>
<protein>
    <recommendedName>
        <fullName evidence="5">Zn(2)-C6 fungal-type domain-containing protein</fullName>
    </recommendedName>
</protein>
<feature type="domain" description="Zn(2)-C6 fungal-type" evidence="5">
    <location>
        <begin position="92"/>
        <end position="121"/>
    </location>
</feature>
<dbReference type="GO" id="GO:0000981">
    <property type="term" value="F:DNA-binding transcription factor activity, RNA polymerase II-specific"/>
    <property type="evidence" value="ECO:0007669"/>
    <property type="project" value="InterPro"/>
</dbReference>
<dbReference type="PANTHER" id="PTHR31001:SF45">
    <property type="entry name" value="ZN(II)2CYS6 TRANSCRIPTION FACTOR (EUROFUNG)"/>
    <property type="match status" value="1"/>
</dbReference>
<reference evidence="7" key="1">
    <citation type="submission" date="2015-05" db="EMBL/GenBank/DDBJ databases">
        <authorList>
            <person name="Fogelqvist Johan"/>
        </authorList>
    </citation>
    <scope>NUCLEOTIDE SEQUENCE [LARGE SCALE GENOMIC DNA]</scope>
</reference>
<evidence type="ECO:0000259" key="5">
    <source>
        <dbReference type="PROSITE" id="PS50048"/>
    </source>
</evidence>
<dbReference type="Pfam" id="PF00172">
    <property type="entry name" value="Zn_clus"/>
    <property type="match status" value="1"/>
</dbReference>
<organism evidence="6 7">
    <name type="scientific">Verticillium longisporum</name>
    <name type="common">Verticillium dahliae var. longisporum</name>
    <dbReference type="NCBI Taxonomy" id="100787"/>
    <lineage>
        <taxon>Eukaryota</taxon>
        <taxon>Fungi</taxon>
        <taxon>Dikarya</taxon>
        <taxon>Ascomycota</taxon>
        <taxon>Pezizomycotina</taxon>
        <taxon>Sordariomycetes</taxon>
        <taxon>Hypocreomycetidae</taxon>
        <taxon>Glomerellales</taxon>
        <taxon>Plectosphaerellaceae</taxon>
        <taxon>Verticillium</taxon>
    </lineage>
</organism>
<dbReference type="GO" id="GO:0006351">
    <property type="term" value="P:DNA-templated transcription"/>
    <property type="evidence" value="ECO:0007669"/>
    <property type="project" value="InterPro"/>
</dbReference>